<evidence type="ECO:0000256" key="1">
    <source>
        <dbReference type="SAM" id="MobiDB-lite"/>
    </source>
</evidence>
<dbReference type="EMBL" id="JBFMKM010000008">
    <property type="protein sequence ID" value="KAL1304757.1"/>
    <property type="molecule type" value="Genomic_DNA"/>
</dbReference>
<comment type="caution">
    <text evidence="2">The sequence shown here is derived from an EMBL/GenBank/DDBJ whole genome shotgun (WGS) entry which is preliminary data.</text>
</comment>
<feature type="compositionally biased region" description="Basic and acidic residues" evidence="1">
    <location>
        <begin position="337"/>
        <end position="354"/>
    </location>
</feature>
<dbReference type="RefSeq" id="XP_069201031.1">
    <property type="nucleotide sequence ID" value="XM_069343206.1"/>
</dbReference>
<feature type="region of interest" description="Disordered" evidence="1">
    <location>
        <begin position="31"/>
        <end position="84"/>
    </location>
</feature>
<sequence>MAPSPSTESQTRDDIILCESIEEFGRQYTSGVFETPSSPAMEPPEIDNTTGMSSVYSSDTGEVQVLTPSSTSDEDQLSSSASMGDGNYEILDLVTTPQVPNPALQALGSPASSSDGFTIASFDTNSSSRISLSPVAFIPDLAGSYDYQYDNDSLHWSPQLQNDDLSISSGSSLMSSFPDLALLSATASQDPALALAYASNLTYPILSDPFVPSYAPQHGYSVDLPPGTALQSPMETNASAAQHLTPLFPDQELSESPTSMISSAQGQWNASLALSYDVPQPVYEASNYPTSQHESYEALNWHELTAPSVELAMNPSIQDIANPPSLSRFSSSSNTPRADEYIPRSHPENTHREQQQSLKVTPPPQHQRRQAVRSRSSRQSSHSHSPGSSTLSSPSSITSPTLIKGVMKGGRKGPLREEGRKHAADMRGDGCWPCAIMREKCSKGEPCTRCASKSHQSKAHGLGCDRRHLNRDMWCSFIPSSMDPGQRYADMMAYVNKDVAGWYDHPSARRGIYVPFSIGIGQPLTWLCHEYQPSMQNTSHNISWNIGGHGDTWRRTYSLSPPLALRSLDQEYLNVWMDHLIEHNLEDVQDMYYWEGHQMRTQVLILLCSLYDGLRRQSPNLSKTSAMLKDDVRNVITLMLVTYVMNHAFTVEEELRDSVIRQLSRYNDPSLYAEMVILKTANSQLKYGFSKLRLTMHRALLARLQTIMRNAKYKDWWLSGFVVMLGLALTLEEYQHLLHVQADSRIAEGKDPARSMQRARDHCTEIDEGFEFLLKLYHFRYSARGQDKASFAQWTEHTSNPAEAHFVAQLPELVAQYRIVLLQRKDLEVCLEEDNHVLRLASRFLTGVM</sequence>
<gene>
    <name evidence="2" type="ORF">AAFC00_003694</name>
</gene>
<proteinExistence type="predicted"/>
<reference evidence="2 3" key="1">
    <citation type="submission" date="2024-07" db="EMBL/GenBank/DDBJ databases">
        <title>Draft sequence of the Neodothiora populina.</title>
        <authorList>
            <person name="Drown D.D."/>
            <person name="Schuette U.S."/>
            <person name="Buechlein A.B."/>
            <person name="Rusch D.R."/>
            <person name="Winton L.W."/>
            <person name="Adams G.A."/>
        </authorList>
    </citation>
    <scope>NUCLEOTIDE SEQUENCE [LARGE SCALE GENOMIC DNA]</scope>
    <source>
        <strain evidence="2 3">CPC 39397</strain>
    </source>
</reference>
<accession>A0ABR3PF37</accession>
<dbReference type="Proteomes" id="UP001562354">
    <property type="component" value="Unassembled WGS sequence"/>
</dbReference>
<feature type="compositionally biased region" description="Basic residues" evidence="1">
    <location>
        <begin position="366"/>
        <end position="376"/>
    </location>
</feature>
<feature type="region of interest" description="Disordered" evidence="1">
    <location>
        <begin position="319"/>
        <end position="421"/>
    </location>
</feature>
<protein>
    <recommendedName>
        <fullName evidence="4">Zn(2)-C6 fungal-type domain-containing protein</fullName>
    </recommendedName>
</protein>
<dbReference type="PANTHER" id="PTHR35392:SF1">
    <property type="entry name" value="ZN(II)2CYS6 TRANSCRIPTION FACTOR (EUROFUNG)"/>
    <property type="match status" value="1"/>
</dbReference>
<name>A0ABR3PF37_9PEZI</name>
<evidence type="ECO:0000313" key="2">
    <source>
        <dbReference type="EMBL" id="KAL1304757.1"/>
    </source>
</evidence>
<dbReference type="InterPro" id="IPR052973">
    <property type="entry name" value="Fungal_sec-metab_reg_TF"/>
</dbReference>
<feature type="compositionally biased region" description="Low complexity" evidence="1">
    <location>
        <begin position="377"/>
        <end position="401"/>
    </location>
</feature>
<dbReference type="PANTHER" id="PTHR35392">
    <property type="entry name" value="ZN(II)2CYS6 TRANSCRIPTION FACTOR (EUROFUNG)-RELATED-RELATED"/>
    <property type="match status" value="1"/>
</dbReference>
<evidence type="ECO:0008006" key="4">
    <source>
        <dbReference type="Google" id="ProtNLM"/>
    </source>
</evidence>
<organism evidence="2 3">
    <name type="scientific">Neodothiora populina</name>
    <dbReference type="NCBI Taxonomy" id="2781224"/>
    <lineage>
        <taxon>Eukaryota</taxon>
        <taxon>Fungi</taxon>
        <taxon>Dikarya</taxon>
        <taxon>Ascomycota</taxon>
        <taxon>Pezizomycotina</taxon>
        <taxon>Dothideomycetes</taxon>
        <taxon>Dothideomycetidae</taxon>
        <taxon>Dothideales</taxon>
        <taxon>Dothioraceae</taxon>
        <taxon>Neodothiora</taxon>
    </lineage>
</organism>
<keyword evidence="3" id="KW-1185">Reference proteome</keyword>
<feature type="compositionally biased region" description="Polar residues" evidence="1">
    <location>
        <begin position="47"/>
        <end position="61"/>
    </location>
</feature>
<evidence type="ECO:0000313" key="3">
    <source>
        <dbReference type="Proteomes" id="UP001562354"/>
    </source>
</evidence>
<dbReference type="GeneID" id="95977394"/>